<dbReference type="EMBL" id="LT594323">
    <property type="protein sequence ID" value="SBT42072.1"/>
    <property type="molecule type" value="Genomic_DNA"/>
</dbReference>
<organism evidence="1 2">
    <name type="scientific">Micromonospora auratinigra</name>
    <dbReference type="NCBI Taxonomy" id="261654"/>
    <lineage>
        <taxon>Bacteria</taxon>
        <taxon>Bacillati</taxon>
        <taxon>Actinomycetota</taxon>
        <taxon>Actinomycetes</taxon>
        <taxon>Micromonosporales</taxon>
        <taxon>Micromonosporaceae</taxon>
        <taxon>Micromonospora</taxon>
    </lineage>
</organism>
<accession>A0A1A8ZDV8</accession>
<dbReference type="STRING" id="261654.GA0070611_1849"/>
<dbReference type="Pfam" id="PF14106">
    <property type="entry name" value="DUF4279"/>
    <property type="match status" value="1"/>
</dbReference>
<proteinExistence type="predicted"/>
<name>A0A1A8ZDV8_9ACTN</name>
<dbReference type="OrthoDB" id="4164081at2"/>
<evidence type="ECO:0000313" key="2">
    <source>
        <dbReference type="Proteomes" id="UP000199385"/>
    </source>
</evidence>
<dbReference type="RefSeq" id="WP_091660795.1">
    <property type="nucleotide sequence ID" value="NZ_LT594323.1"/>
</dbReference>
<gene>
    <name evidence="1" type="ORF">GA0070611_1849</name>
</gene>
<protein>
    <recommendedName>
        <fullName evidence="3">DUF4279 domain-containing protein</fullName>
    </recommendedName>
</protein>
<sequence>MRVRQYVYFSLRSEHVPAEAMTTRLGMTPDEILVRGSRRQHPPLPAVHAWKIVCRDGGLRVDEQIDRVIDRLEPVTGQIAALVAESDDGQGAGVTAQLQVVRYLNDDEGEAESPQPDDTDLVRLPGQHQLLGWHLDRRVLEFLHDTGAELDVDEYGYE</sequence>
<keyword evidence="2" id="KW-1185">Reference proteome</keyword>
<reference evidence="2" key="1">
    <citation type="submission" date="2016-06" db="EMBL/GenBank/DDBJ databases">
        <authorList>
            <person name="Varghese N."/>
            <person name="Submissions Spin"/>
        </authorList>
    </citation>
    <scope>NUCLEOTIDE SEQUENCE [LARGE SCALE GENOMIC DNA]</scope>
    <source>
        <strain evidence="2">DSM 44815</strain>
    </source>
</reference>
<dbReference type="PATRIC" id="fig|261654.4.peg.1878"/>
<evidence type="ECO:0000313" key="1">
    <source>
        <dbReference type="EMBL" id="SBT42072.1"/>
    </source>
</evidence>
<dbReference type="AlphaFoldDB" id="A0A1A8ZDV8"/>
<evidence type="ECO:0008006" key="3">
    <source>
        <dbReference type="Google" id="ProtNLM"/>
    </source>
</evidence>
<dbReference type="Proteomes" id="UP000199385">
    <property type="component" value="Chromosome I"/>
</dbReference>
<dbReference type="InterPro" id="IPR025459">
    <property type="entry name" value="DUF4279"/>
</dbReference>